<dbReference type="KEGG" id="dfa:DFA_05058"/>
<gene>
    <name evidence="2" type="ORF">DFA_05058</name>
</gene>
<evidence type="ECO:0000313" key="2">
    <source>
        <dbReference type="EMBL" id="EGG22928.1"/>
    </source>
</evidence>
<proteinExistence type="predicted"/>
<feature type="signal peptide" evidence="1">
    <location>
        <begin position="1"/>
        <end position="32"/>
    </location>
</feature>
<name>F4PN75_CACFS</name>
<protein>
    <recommendedName>
        <fullName evidence="4">Paramecium surface antigen repeat-containing protein</fullName>
    </recommendedName>
</protein>
<keyword evidence="3" id="KW-1185">Reference proteome</keyword>
<reference evidence="3" key="1">
    <citation type="journal article" date="2011" name="Genome Res.">
        <title>Phylogeny-wide analysis of social amoeba genomes highlights ancient origins for complex intercellular communication.</title>
        <authorList>
            <person name="Heidel A.J."/>
            <person name="Lawal H.M."/>
            <person name="Felder M."/>
            <person name="Schilde C."/>
            <person name="Helps N.R."/>
            <person name="Tunggal B."/>
            <person name="Rivero F."/>
            <person name="John U."/>
            <person name="Schleicher M."/>
            <person name="Eichinger L."/>
            <person name="Platzer M."/>
            <person name="Noegel A.A."/>
            <person name="Schaap P."/>
            <person name="Gloeckner G."/>
        </authorList>
    </citation>
    <scope>NUCLEOTIDE SEQUENCE [LARGE SCALE GENOMIC DNA]</scope>
    <source>
        <strain evidence="3">SH3</strain>
    </source>
</reference>
<accession>F4PN75</accession>
<evidence type="ECO:0000256" key="1">
    <source>
        <dbReference type="SAM" id="SignalP"/>
    </source>
</evidence>
<dbReference type="Proteomes" id="UP000007797">
    <property type="component" value="Unassembled WGS sequence"/>
</dbReference>
<dbReference type="OMA" id="ECTQNPC"/>
<keyword evidence="1" id="KW-0732">Signal</keyword>
<dbReference type="InterPro" id="IPR052326">
    <property type="entry name" value="Diff-Dev_Assoc_Protein"/>
</dbReference>
<dbReference type="RefSeq" id="XP_004360779.1">
    <property type="nucleotide sequence ID" value="XM_004360722.1"/>
</dbReference>
<organism evidence="2 3">
    <name type="scientific">Cavenderia fasciculata</name>
    <name type="common">Slime mold</name>
    <name type="synonym">Dictyostelium fasciculatum</name>
    <dbReference type="NCBI Taxonomy" id="261658"/>
    <lineage>
        <taxon>Eukaryota</taxon>
        <taxon>Amoebozoa</taxon>
        <taxon>Evosea</taxon>
        <taxon>Eumycetozoa</taxon>
        <taxon>Dictyostelia</taxon>
        <taxon>Acytosteliales</taxon>
        <taxon>Cavenderiaceae</taxon>
        <taxon>Cavenderia</taxon>
    </lineage>
</organism>
<sequence>MFNSHRNNIGFYFHLIILSIFLLFISRSTTQGQPSSCTQYQIGQTQCQREAESCTENSDCMYGTYCKTFDDEHGTSRCVRISNFNGYCSGLDAGTLECGTLYSCIDHKCVREKYIEVDQPCEESYECMGTLLCTDGTCQSNNNTCNETSLDQDCPFTHSCVQGTCVKRAMLGGECSDKKAGCPLGTLCFNFTCHELFTLKEGEDCISSGFMDLCDYEMGFYCNPKSKCAKIPRPSPMGANCTAQNTNTNTSTTTTTCNQFEECFCDHGSNNNNNINNNSSSYGGTCYPKRISTIDKLGTCKRAISSMFDCANENQCVFSDVPRMGSCLQEKCSVEMCAYYLDCTDYTNPVTISRDCVLPMYQEYCPNYFTGVIDSNASHLTCIASTKLLSSSSIMFKSTFSSLALIFIVVVTLNLGVSFTDGKCSTYYPNTDECASAGEVCNSTVRCNPDFYCQDGSCLKYANLGEDCPLGTECNAVYSCQNGVCLHSKTQQLGENCTGTYQCLGSLVCQNDVCSLNNGTCVSYMDCLYNQTCISGVCVTKTTGDECTRTNSYTNLDCAFGSSCVDGVCTKYYSLGLGDACYKSAFLDTCDYSQGLTCDPKLSVCVAQPQLTNSSVNCMTAGCQVNEVCYCDNGVSNTTGQCYGTFANNRSMELCGSYAISFVQCMIQNECVFTPQTIPGSCMIDNCGQPLCGFTEYCVNKQPTATPVNPTCTAKMGYTCFKGDDSSSSAVIGQQSSIMVTLFVAIIFTIFF</sequence>
<dbReference type="PANTHER" id="PTHR33459:SF7">
    <property type="entry name" value="DD-GDCA PROTEIN"/>
    <property type="match status" value="1"/>
</dbReference>
<dbReference type="EMBL" id="GL883008">
    <property type="protein sequence ID" value="EGG22928.1"/>
    <property type="molecule type" value="Genomic_DNA"/>
</dbReference>
<evidence type="ECO:0000313" key="3">
    <source>
        <dbReference type="Proteomes" id="UP000007797"/>
    </source>
</evidence>
<evidence type="ECO:0008006" key="4">
    <source>
        <dbReference type="Google" id="ProtNLM"/>
    </source>
</evidence>
<dbReference type="OrthoDB" id="4405280at2759"/>
<dbReference type="PANTHER" id="PTHR33459">
    <property type="entry name" value="DD-GDCA PROTEIN"/>
    <property type="match status" value="1"/>
</dbReference>
<dbReference type="GeneID" id="14875479"/>
<dbReference type="AlphaFoldDB" id="F4PN75"/>
<feature type="chain" id="PRO_5003315498" description="Paramecium surface antigen repeat-containing protein" evidence="1">
    <location>
        <begin position="33"/>
        <end position="752"/>
    </location>
</feature>